<accession>A0ABV8CF34</accession>
<evidence type="ECO:0008006" key="3">
    <source>
        <dbReference type="Google" id="ProtNLM"/>
    </source>
</evidence>
<evidence type="ECO:0000313" key="2">
    <source>
        <dbReference type="Proteomes" id="UP001595758"/>
    </source>
</evidence>
<comment type="caution">
    <text evidence="1">The sequence shown here is derived from an EMBL/GenBank/DDBJ whole genome shotgun (WGS) entry which is preliminary data.</text>
</comment>
<organism evidence="1 2">
    <name type="scientific">Legionella dresdenensis</name>
    <dbReference type="NCBI Taxonomy" id="450200"/>
    <lineage>
        <taxon>Bacteria</taxon>
        <taxon>Pseudomonadati</taxon>
        <taxon>Pseudomonadota</taxon>
        <taxon>Gammaproteobacteria</taxon>
        <taxon>Legionellales</taxon>
        <taxon>Legionellaceae</taxon>
        <taxon>Legionella</taxon>
    </lineage>
</organism>
<reference evidence="2" key="1">
    <citation type="journal article" date="2019" name="Int. J. Syst. Evol. Microbiol.">
        <title>The Global Catalogue of Microorganisms (GCM) 10K type strain sequencing project: providing services to taxonomists for standard genome sequencing and annotation.</title>
        <authorList>
            <consortium name="The Broad Institute Genomics Platform"/>
            <consortium name="The Broad Institute Genome Sequencing Center for Infectious Disease"/>
            <person name="Wu L."/>
            <person name="Ma J."/>
        </authorList>
    </citation>
    <scope>NUCLEOTIDE SEQUENCE [LARGE SCALE GENOMIC DNA]</scope>
    <source>
        <strain evidence="2">CCUG 59858</strain>
    </source>
</reference>
<dbReference type="RefSeq" id="WP_382342215.1">
    <property type="nucleotide sequence ID" value="NZ_JBHSAB010000010.1"/>
</dbReference>
<keyword evidence="2" id="KW-1185">Reference proteome</keyword>
<name>A0ABV8CF34_9GAMM</name>
<protein>
    <recommendedName>
        <fullName evidence="3">Substrate of the Dot/Icm secretion system</fullName>
    </recommendedName>
</protein>
<evidence type="ECO:0000313" key="1">
    <source>
        <dbReference type="EMBL" id="MFC3908697.1"/>
    </source>
</evidence>
<dbReference type="Proteomes" id="UP001595758">
    <property type="component" value="Unassembled WGS sequence"/>
</dbReference>
<proteinExistence type="predicted"/>
<gene>
    <name evidence="1" type="ORF">ACFORL_06355</name>
</gene>
<sequence length="725" mass="83106">MSSTLEHASRFPDWQQRLVDAVKAKRNKLNRQRNLNNRSLANLVEAVFQIIYWETLGKSLRQDDIQIVQEYKRHLMAKKLADLNDIDQRLQWVEEALKHHDYQHVQKIIADRQQEVFRLLKSYSQCAEIEDITLDETIPLADMHILVKDYGALCQNKLGDSLADDIQFIAEYGSFAFLMYSDIPLGLIIRTSFHVAKQLVLSFHQRIPAALPLHDDDNRLASLDQNEITDLFVELEQACQSSYRKSMLYKGINIFLLAYLIFDIVGAGFDNLAGGQSLFSVTTVFALLSIMQSLRREYLAQKYSRQEKQKLENKLRQQHSFLIEALKEFVEPQDASIIFGDAQVDSYIAVAVKKYLDIKASALAGIIRSVLRENEIKCLQLHNNYLEIFVSGRALDKKNNACSINNQIQERCTKYQRALEIIERLSHMATTLDIPFSCPPITLSKDGNYLANIRFEPSNILKKIINSGTVKSFFGSGAKVKYDSEDCCMITGISEASEDNIKRLADDIEQQLHDKPKTLYQEVMFTHQDYRIPHIPDKKGKGQEKITKIKAPKQGIFADKRHQQRNRLGNDLPDTVDFGTVIDADNQMHQVVFNLKEYESYIRRTPEKPMGSSSIPTHSVLPLTKKSRFNNSFIFNPCTETSNLFKKHPSFFGYYFNVFKQAQIASTAAGRQGVKMAEKPYLKILGIPGDTGFMLKELKGTANGKEYFCYYLNEITPARHNKMTR</sequence>
<dbReference type="EMBL" id="JBHSAB010000010">
    <property type="protein sequence ID" value="MFC3908697.1"/>
    <property type="molecule type" value="Genomic_DNA"/>
</dbReference>